<dbReference type="InParanoid" id="A0A067PWT6"/>
<dbReference type="GO" id="GO:0005737">
    <property type="term" value="C:cytoplasm"/>
    <property type="evidence" value="ECO:0007669"/>
    <property type="project" value="TreeGrafter"/>
</dbReference>
<dbReference type="Gene3D" id="3.40.50.1460">
    <property type="match status" value="1"/>
</dbReference>
<feature type="domain" description="Peptidase C14 caspase" evidence="2">
    <location>
        <begin position="23"/>
        <end position="305"/>
    </location>
</feature>
<protein>
    <recommendedName>
        <fullName evidence="2">Peptidase C14 caspase domain-containing protein</fullName>
    </recommendedName>
</protein>
<dbReference type="GO" id="GO:0004197">
    <property type="term" value="F:cysteine-type endopeptidase activity"/>
    <property type="evidence" value="ECO:0007669"/>
    <property type="project" value="InterPro"/>
</dbReference>
<name>A0A067PWT6_9AGAM</name>
<dbReference type="OrthoDB" id="3223806at2759"/>
<dbReference type="InterPro" id="IPR011600">
    <property type="entry name" value="Pept_C14_caspase"/>
</dbReference>
<keyword evidence="4" id="KW-1185">Reference proteome</keyword>
<evidence type="ECO:0000313" key="4">
    <source>
        <dbReference type="Proteomes" id="UP000027265"/>
    </source>
</evidence>
<dbReference type="PANTHER" id="PTHR48104">
    <property type="entry name" value="METACASPASE-4"/>
    <property type="match status" value="1"/>
</dbReference>
<dbReference type="PANTHER" id="PTHR48104:SF30">
    <property type="entry name" value="METACASPASE-1"/>
    <property type="match status" value="1"/>
</dbReference>
<reference evidence="4" key="1">
    <citation type="journal article" date="2014" name="Proc. Natl. Acad. Sci. U.S.A.">
        <title>Extensive sampling of basidiomycete genomes demonstrates inadequacy of the white-rot/brown-rot paradigm for wood decay fungi.</title>
        <authorList>
            <person name="Riley R."/>
            <person name="Salamov A.A."/>
            <person name="Brown D.W."/>
            <person name="Nagy L.G."/>
            <person name="Floudas D."/>
            <person name="Held B.W."/>
            <person name="Levasseur A."/>
            <person name="Lombard V."/>
            <person name="Morin E."/>
            <person name="Otillar R."/>
            <person name="Lindquist E.A."/>
            <person name="Sun H."/>
            <person name="LaButti K.M."/>
            <person name="Schmutz J."/>
            <person name="Jabbour D."/>
            <person name="Luo H."/>
            <person name="Baker S.E."/>
            <person name="Pisabarro A.G."/>
            <person name="Walton J.D."/>
            <person name="Blanchette R.A."/>
            <person name="Henrissat B."/>
            <person name="Martin F."/>
            <person name="Cullen D."/>
            <person name="Hibbett D.S."/>
            <person name="Grigoriev I.V."/>
        </authorList>
    </citation>
    <scope>NUCLEOTIDE SEQUENCE [LARGE SCALE GENOMIC DNA]</scope>
    <source>
        <strain evidence="4">MUCL 33604</strain>
    </source>
</reference>
<evidence type="ECO:0000259" key="2">
    <source>
        <dbReference type="Pfam" id="PF00656"/>
    </source>
</evidence>
<dbReference type="Proteomes" id="UP000027265">
    <property type="component" value="Unassembled WGS sequence"/>
</dbReference>
<dbReference type="InterPro" id="IPR050452">
    <property type="entry name" value="Metacaspase"/>
</dbReference>
<accession>A0A067PWT6</accession>
<dbReference type="Pfam" id="PF00656">
    <property type="entry name" value="Peptidase_C14"/>
    <property type="match status" value="1"/>
</dbReference>
<dbReference type="AlphaFoldDB" id="A0A067PWT6"/>
<dbReference type="GO" id="GO:0006508">
    <property type="term" value="P:proteolysis"/>
    <property type="evidence" value="ECO:0007669"/>
    <property type="project" value="InterPro"/>
</dbReference>
<comment type="similarity">
    <text evidence="1">Belongs to the peptidase C14B family.</text>
</comment>
<evidence type="ECO:0000256" key="1">
    <source>
        <dbReference type="ARBA" id="ARBA00009005"/>
    </source>
</evidence>
<evidence type="ECO:0000313" key="3">
    <source>
        <dbReference type="EMBL" id="KDQ58320.1"/>
    </source>
</evidence>
<sequence length="689" mass="76188">MTSSVSNCSQMAEYPSSSIRSFHALLVGVNEYADLETSPLRGAVQDALDMKSFITGVLKVPQSNVITLLDEDATREHIIETFRSHLVNNPHIIPGSPILFYFSGHGSKSDDGARESICPHDRDPDNGVDDIKDYELGDLLRELAEAKGDNITVIMDCCHSGSGTRNVTSETEDSYCAIRSAPPLPTRPRPHPPSSILQETFDFGTIRSGRVKGGFQDPGLHTHVLLAACHPDERAMEITVKGEKGIKRPGGYFTSNLLKTLKATPLPKTSYSNLLAKVKVLSQMVADRENEGQQKLCRQTPQCEGNNKGRLMFDGKAIGVDKRLVPVAVQDGMMQVDAGEIHGVSLGTEFSIYPDNSFHSPSTLLGTAIAQYINAVSSVATLVQNPLEIPNNCYALVAVLNNTPFKVAFDNPDGQSGRLTSLKKHLMEGRKVDEAYGESEIAHYTGNIAVTCTDDSSDPDVKLVVYIESVDGHEDLCLKRSDTLMTADMPPLVHPQGLFSSDVDFINLAARFEFYLHHTNPLHPYRNQVTVELLPRPSRFQPFRENVLTEDGCANLKHGGDDYALSIQNSSNHDLWVLIYYFDPGKFHITEMYSPPSRKGDVTVKKGKIFCIGDRYSGSAPFEFYLEDHQTVDNGFLKIYFSDRFADLAMIEQVDYEYQEPDTFHRGSGGGIEGGDWDELTIPIHVYRG</sequence>
<dbReference type="HOGENOM" id="CLU_011935_0_0_1"/>
<dbReference type="EMBL" id="KL197717">
    <property type="protein sequence ID" value="KDQ58320.1"/>
    <property type="molecule type" value="Genomic_DNA"/>
</dbReference>
<dbReference type="STRING" id="933084.A0A067PWT6"/>
<gene>
    <name evidence="3" type="ORF">JAAARDRAFT_206269</name>
</gene>
<organism evidence="3 4">
    <name type="scientific">Jaapia argillacea MUCL 33604</name>
    <dbReference type="NCBI Taxonomy" id="933084"/>
    <lineage>
        <taxon>Eukaryota</taxon>
        <taxon>Fungi</taxon>
        <taxon>Dikarya</taxon>
        <taxon>Basidiomycota</taxon>
        <taxon>Agaricomycotina</taxon>
        <taxon>Agaricomycetes</taxon>
        <taxon>Agaricomycetidae</taxon>
        <taxon>Jaapiales</taxon>
        <taxon>Jaapiaceae</taxon>
        <taxon>Jaapia</taxon>
    </lineage>
</organism>
<proteinExistence type="inferred from homology"/>